<proteinExistence type="inferred from homology"/>
<dbReference type="InterPro" id="IPR050300">
    <property type="entry name" value="GDXG_lipolytic_enzyme"/>
</dbReference>
<keyword evidence="6" id="KW-1185">Reference proteome</keyword>
<dbReference type="PANTHER" id="PTHR48081">
    <property type="entry name" value="AB HYDROLASE SUPERFAMILY PROTEIN C4A8.06C"/>
    <property type="match status" value="1"/>
</dbReference>
<feature type="chain" id="PRO_5045313541" evidence="3">
    <location>
        <begin position="20"/>
        <end position="305"/>
    </location>
</feature>
<feature type="domain" description="BD-FAE-like" evidence="4">
    <location>
        <begin position="39"/>
        <end position="228"/>
    </location>
</feature>
<evidence type="ECO:0000256" key="1">
    <source>
        <dbReference type="ARBA" id="ARBA00010515"/>
    </source>
</evidence>
<dbReference type="Gene3D" id="3.40.50.1820">
    <property type="entry name" value="alpha/beta hydrolase"/>
    <property type="match status" value="1"/>
</dbReference>
<evidence type="ECO:0000256" key="3">
    <source>
        <dbReference type="SAM" id="SignalP"/>
    </source>
</evidence>
<sequence length="305" mass="33686">MKNLLFILALLLSSSGVYGQVNPSKIQVFKTVDSVALEMHIFKPKQQTPSASAIVLYFGGGWRVGSPSAMYPQAKYFTDRGMTVFCPQYRTRLTNHTTIYECIQDAQDAFIWVHQHAKGFQIDKNKILAGGGSAGGHLAANLMFAPSLSEQKEAVPAPKALVLFNPVLDVSAQGYGNPAIVRELKSTPYQWDQFSPLHQITVDFCPTLIMNGDQDQVTALARAKSFQAVMQEKGNDCELSVFKGGVHGFFNYGFAQTKKYKPGTKNRYFYETLQAADDFLVQHGFLEAADPILIPADALYPVAQQ</sequence>
<accession>A0ABM7VME1</accession>
<keyword evidence="2" id="KW-0378">Hydrolase</keyword>
<evidence type="ECO:0000259" key="4">
    <source>
        <dbReference type="Pfam" id="PF20434"/>
    </source>
</evidence>
<gene>
    <name evidence="5" type="ORF">PEPS_44670</name>
</gene>
<evidence type="ECO:0000313" key="6">
    <source>
        <dbReference type="Proteomes" id="UP001354989"/>
    </source>
</evidence>
<feature type="signal peptide" evidence="3">
    <location>
        <begin position="1"/>
        <end position="19"/>
    </location>
</feature>
<protein>
    <submittedName>
        <fullName evidence="5">Lipase</fullName>
    </submittedName>
</protein>
<evidence type="ECO:0000313" key="5">
    <source>
        <dbReference type="EMBL" id="BDD02187.1"/>
    </source>
</evidence>
<geneLocation type="plasmid" evidence="5 6">
    <name>pPP7</name>
</geneLocation>
<dbReference type="InterPro" id="IPR029058">
    <property type="entry name" value="AB_hydrolase_fold"/>
</dbReference>
<reference evidence="5 6" key="1">
    <citation type="submission" date="2021-12" db="EMBL/GenBank/DDBJ databases">
        <title>Genome sequencing of bacteria with rrn-lacking chromosome and rrn-plasmid.</title>
        <authorList>
            <person name="Anda M."/>
            <person name="Iwasaki W."/>
        </authorList>
    </citation>
    <scope>NUCLEOTIDE SEQUENCE [LARGE SCALE GENOMIC DNA]</scope>
    <source>
        <strain evidence="5 6">NBRC 101262</strain>
        <plasmid evidence="5 6">pPP7</plasmid>
    </source>
</reference>
<dbReference type="InterPro" id="IPR049492">
    <property type="entry name" value="BD-FAE-like_dom"/>
</dbReference>
<dbReference type="SUPFAM" id="SSF53474">
    <property type="entry name" value="alpha/beta-Hydrolases"/>
    <property type="match status" value="1"/>
</dbReference>
<keyword evidence="5" id="KW-0614">Plasmid</keyword>
<organism evidence="5 6">
    <name type="scientific">Persicobacter psychrovividus</name>
    <dbReference type="NCBI Taxonomy" id="387638"/>
    <lineage>
        <taxon>Bacteria</taxon>
        <taxon>Pseudomonadati</taxon>
        <taxon>Bacteroidota</taxon>
        <taxon>Cytophagia</taxon>
        <taxon>Cytophagales</taxon>
        <taxon>Persicobacteraceae</taxon>
        <taxon>Persicobacter</taxon>
    </lineage>
</organism>
<keyword evidence="3" id="KW-0732">Signal</keyword>
<evidence type="ECO:0000256" key="2">
    <source>
        <dbReference type="ARBA" id="ARBA00022801"/>
    </source>
</evidence>
<dbReference type="EMBL" id="AP025299">
    <property type="protein sequence ID" value="BDD02187.1"/>
    <property type="molecule type" value="Genomic_DNA"/>
</dbReference>
<dbReference type="PANTHER" id="PTHR48081:SF30">
    <property type="entry name" value="ACETYL-HYDROLASE LIPR-RELATED"/>
    <property type="match status" value="1"/>
</dbReference>
<name>A0ABM7VME1_9BACT</name>
<dbReference type="Proteomes" id="UP001354989">
    <property type="component" value="Plasmid pPP7"/>
</dbReference>
<comment type="similarity">
    <text evidence="1">Belongs to the 'GDXG' lipolytic enzyme family.</text>
</comment>
<dbReference type="RefSeq" id="WP_338399440.1">
    <property type="nucleotide sequence ID" value="NZ_AP025299.1"/>
</dbReference>
<dbReference type="Pfam" id="PF20434">
    <property type="entry name" value="BD-FAE"/>
    <property type="match status" value="1"/>
</dbReference>